<dbReference type="CDD" id="cd00190">
    <property type="entry name" value="Tryp_SPc"/>
    <property type="match status" value="1"/>
</dbReference>
<feature type="signal peptide" evidence="7">
    <location>
        <begin position="1"/>
        <end position="17"/>
    </location>
</feature>
<evidence type="ECO:0000259" key="8">
    <source>
        <dbReference type="PROSITE" id="PS50240"/>
    </source>
</evidence>
<evidence type="ECO:0000256" key="3">
    <source>
        <dbReference type="ARBA" id="ARBA00023157"/>
    </source>
</evidence>
<evidence type="ECO:0000313" key="9">
    <source>
        <dbReference type="Proteomes" id="UP000322000"/>
    </source>
</evidence>
<dbReference type="SUPFAM" id="SSF50494">
    <property type="entry name" value="Trypsin-like serine proteases"/>
    <property type="match status" value="1"/>
</dbReference>
<gene>
    <name evidence="10" type="primary">LOC113505624</name>
</gene>
<evidence type="ECO:0000256" key="2">
    <source>
        <dbReference type="ARBA" id="ARBA00022656"/>
    </source>
</evidence>
<dbReference type="InterPro" id="IPR001254">
    <property type="entry name" value="Trypsin_dom"/>
</dbReference>
<protein>
    <submittedName>
        <fullName evidence="10">Chymotrypsinogen B-like</fullName>
    </submittedName>
</protein>
<dbReference type="Proteomes" id="UP000322000">
    <property type="component" value="Chromosome 26"/>
</dbReference>
<feature type="domain" description="Peptidase S1" evidence="8">
    <location>
        <begin position="136"/>
        <end position="373"/>
    </location>
</feature>
<dbReference type="RefSeq" id="XP_026744217.1">
    <property type="nucleotide sequence ID" value="XM_026888416.1"/>
</dbReference>
<evidence type="ECO:0000256" key="7">
    <source>
        <dbReference type="SAM" id="SignalP"/>
    </source>
</evidence>
<dbReference type="InterPro" id="IPR051333">
    <property type="entry name" value="CLIP_Serine_Protease"/>
</dbReference>
<dbReference type="SMART" id="SM00020">
    <property type="entry name" value="Tryp_SPc"/>
    <property type="match status" value="1"/>
</dbReference>
<sequence>MYKYIILILSISLSVLCDLNKEEGAECDWEGVKGTCVNQKRCFTSLDARSPSQPICSMQGETKIICCTDCKLVNDTSNAVFSPSGDILWKDGGKARDNCIKYLDEQPYRCRDGGFYSGIQRSLDEEKKCHRYNIWAVGGAPYPGHVPGPEYPHQALLGYESKGTVSWKAGGSIISDRFILTAAHVNIPLSGEVSHIAMGVLSLSDPATRQERKVKRFIPHPDFKPAPVKNDIALIEVDSPIQFSVNVMPACLFTTTSEFQTAITTTWRDLKGGDKLADTIQTINLEEFNKEDVISLNVDSEKQLFYGSKIVPSESCRGFSGEPLLAQDQFARCIYSVIGVTSEGPSTCGSGNVSPNIYTKVAYYLPWIESVVWP</sequence>
<evidence type="ECO:0000313" key="10">
    <source>
        <dbReference type="RefSeq" id="XP_026744217.1"/>
    </source>
</evidence>
<dbReference type="PRINTS" id="PR00722">
    <property type="entry name" value="CHYMOTRYPSIN"/>
</dbReference>
<keyword evidence="2" id="KW-0800">Toxin</keyword>
<evidence type="ECO:0000256" key="4">
    <source>
        <dbReference type="ARBA" id="ARBA00023240"/>
    </source>
</evidence>
<dbReference type="GO" id="GO:0006508">
    <property type="term" value="P:proteolysis"/>
    <property type="evidence" value="ECO:0007669"/>
    <property type="project" value="InterPro"/>
</dbReference>
<dbReference type="PANTHER" id="PTHR24260">
    <property type="match status" value="1"/>
</dbReference>
<keyword evidence="6" id="KW-1205">Fibrinolytic toxin</keyword>
<dbReference type="GeneID" id="113505624"/>
<reference evidence="10" key="1">
    <citation type="submission" date="2025-08" db="UniProtKB">
        <authorList>
            <consortium name="RefSeq"/>
        </authorList>
    </citation>
    <scope>IDENTIFICATION</scope>
</reference>
<dbReference type="KEGG" id="tnl:113505624"/>
<evidence type="ECO:0000256" key="1">
    <source>
        <dbReference type="ARBA" id="ARBA00004239"/>
    </source>
</evidence>
<keyword evidence="7" id="KW-0732">Signal</keyword>
<dbReference type="Pfam" id="PF00089">
    <property type="entry name" value="Trypsin"/>
    <property type="match status" value="1"/>
</dbReference>
<evidence type="ECO:0000256" key="5">
    <source>
        <dbReference type="ARBA" id="ARBA00055534"/>
    </source>
</evidence>
<keyword evidence="3" id="KW-1015">Disulfide bond</keyword>
<feature type="chain" id="PRO_5028825784" evidence="7">
    <location>
        <begin position="18"/>
        <end position="374"/>
    </location>
</feature>
<organism evidence="9 10">
    <name type="scientific">Trichoplusia ni</name>
    <name type="common">Cabbage looper</name>
    <dbReference type="NCBI Taxonomy" id="7111"/>
    <lineage>
        <taxon>Eukaryota</taxon>
        <taxon>Metazoa</taxon>
        <taxon>Ecdysozoa</taxon>
        <taxon>Arthropoda</taxon>
        <taxon>Hexapoda</taxon>
        <taxon>Insecta</taxon>
        <taxon>Pterygota</taxon>
        <taxon>Neoptera</taxon>
        <taxon>Endopterygota</taxon>
        <taxon>Lepidoptera</taxon>
        <taxon>Glossata</taxon>
        <taxon>Ditrysia</taxon>
        <taxon>Noctuoidea</taxon>
        <taxon>Noctuidae</taxon>
        <taxon>Plusiinae</taxon>
        <taxon>Trichoplusia</taxon>
    </lineage>
</organism>
<dbReference type="InParanoid" id="A0A7E5WVA4"/>
<dbReference type="OrthoDB" id="6339452at2759"/>
<comment type="function">
    <text evidence="5">Fibrinolytic activity; shows preferential cleavage of Arg-Gly bonds in all three fibrinogen chains. Contact with the caterpillars causes severe bleeding, due the anticoagulant effect of the protein.</text>
</comment>
<comment type="subcellular location">
    <subcellularLocation>
        <location evidence="1">Secreted</location>
        <location evidence="1">Extracellular space</location>
    </subcellularLocation>
</comment>
<dbReference type="PANTHER" id="PTHR24260:SF147">
    <property type="entry name" value="EG:BACR7A4.3 PROTEIN-RELATED"/>
    <property type="match status" value="1"/>
</dbReference>
<dbReference type="InterPro" id="IPR009003">
    <property type="entry name" value="Peptidase_S1_PA"/>
</dbReference>
<dbReference type="InterPro" id="IPR043504">
    <property type="entry name" value="Peptidase_S1_PA_chymotrypsin"/>
</dbReference>
<dbReference type="FunFam" id="2.40.10.10:FF:000068">
    <property type="entry name" value="transmembrane protease serine 2"/>
    <property type="match status" value="1"/>
</dbReference>
<accession>A0A7E5WVA4</accession>
<proteinExistence type="predicted"/>
<name>A0A7E5WVA4_TRINI</name>
<keyword evidence="4" id="KW-1199">Hemostasis impairing toxin</keyword>
<keyword evidence="9" id="KW-1185">Reference proteome</keyword>
<dbReference type="GO" id="GO:0090729">
    <property type="term" value="F:toxin activity"/>
    <property type="evidence" value="ECO:0007669"/>
    <property type="project" value="UniProtKB-KW"/>
</dbReference>
<evidence type="ECO:0000256" key="6">
    <source>
        <dbReference type="ARBA" id="ARBA00084094"/>
    </source>
</evidence>
<dbReference type="InterPro" id="IPR001314">
    <property type="entry name" value="Peptidase_S1A"/>
</dbReference>
<dbReference type="Gene3D" id="2.40.10.10">
    <property type="entry name" value="Trypsin-like serine proteases"/>
    <property type="match status" value="1"/>
</dbReference>
<dbReference type="AlphaFoldDB" id="A0A7E5WVA4"/>
<dbReference type="PROSITE" id="PS50240">
    <property type="entry name" value="TRYPSIN_DOM"/>
    <property type="match status" value="1"/>
</dbReference>
<dbReference type="GO" id="GO:0005576">
    <property type="term" value="C:extracellular region"/>
    <property type="evidence" value="ECO:0007669"/>
    <property type="project" value="UniProtKB-SubCell"/>
</dbReference>
<dbReference type="GO" id="GO:0004252">
    <property type="term" value="F:serine-type endopeptidase activity"/>
    <property type="evidence" value="ECO:0007669"/>
    <property type="project" value="InterPro"/>
</dbReference>